<dbReference type="Pfam" id="PF03261">
    <property type="entry name" value="CDK5_activator"/>
    <property type="match status" value="2"/>
</dbReference>
<dbReference type="AlphaFoldDB" id="A0ABD2QM18"/>
<evidence type="ECO:0000313" key="3">
    <source>
        <dbReference type="EMBL" id="KAL3320590.1"/>
    </source>
</evidence>
<dbReference type="Proteomes" id="UP001626550">
    <property type="component" value="Unassembled WGS sequence"/>
</dbReference>
<feature type="region of interest" description="Disordered" evidence="2">
    <location>
        <begin position="162"/>
        <end position="203"/>
    </location>
</feature>
<proteinExistence type="inferred from homology"/>
<dbReference type="GO" id="GO:0016301">
    <property type="term" value="F:kinase activity"/>
    <property type="evidence" value="ECO:0007669"/>
    <property type="project" value="UniProtKB-KW"/>
</dbReference>
<feature type="region of interest" description="Disordered" evidence="2">
    <location>
        <begin position="109"/>
        <end position="139"/>
    </location>
</feature>
<dbReference type="InterPro" id="IPR036915">
    <property type="entry name" value="Cyclin-like_sf"/>
</dbReference>
<keyword evidence="3" id="KW-0418">Kinase</keyword>
<dbReference type="InterPro" id="IPR004944">
    <property type="entry name" value="CDK5_activator"/>
</dbReference>
<dbReference type="EMBL" id="JBJKFK010000042">
    <property type="protein sequence ID" value="KAL3320590.1"/>
    <property type="molecule type" value="Genomic_DNA"/>
</dbReference>
<feature type="region of interest" description="Disordered" evidence="2">
    <location>
        <begin position="1"/>
        <end position="22"/>
    </location>
</feature>
<gene>
    <name evidence="3" type="primary">CDK5R1</name>
    <name evidence="3" type="ORF">Ciccas_000722</name>
</gene>
<dbReference type="Gene3D" id="1.10.472.10">
    <property type="entry name" value="Cyclin-like"/>
    <property type="match status" value="2"/>
</dbReference>
<evidence type="ECO:0000313" key="4">
    <source>
        <dbReference type="Proteomes" id="UP001626550"/>
    </source>
</evidence>
<dbReference type="PANTHER" id="PTHR23401">
    <property type="entry name" value="CYCLIN DEPENDANT KINASE-5 ACTIVATOR"/>
    <property type="match status" value="1"/>
</dbReference>
<feature type="compositionally biased region" description="Polar residues" evidence="2">
    <location>
        <begin position="175"/>
        <end position="203"/>
    </location>
</feature>
<sequence>MGNQVTTPPPSSQNSPSAGFRHSIHQYVKSEINNDCSRHEQPGDLFKSYFELPQSSTNALVNQEEARQRQIVELHLSQSVSDLSLKNHLKREQKVGSFIKGIRNRFKSNKNLNSSKENNKHVTSEKISTKRAPKLRRAETECPAISRDGSCQQFLTIPSARSVNRLRSGGDSESDVSCSNRLQRRSNQMRSGSERSSSILDGCTSGTDLNSECSSRQSFELSSEYRRQHSFESNDDHLNPVKKSPRKWSERKGMSLDDPSFDPPNQLYLGYVNKHFSSLAETDSKNYQNCELRHKNSNLDSIKEAGNEKIRKTVLIKPTNAPKGHAKDKSFFDTRSLSKSISCYALKLLPSNSTYTRKHEQANSERPKLHRMSKIALDTNCISLKSGELTQKPKSRCAVKSAPLIQASTGELLRYLANFVATRCAHLMGYPTLSNVKSLTKTQDPIGLQPIAIISWIRSIDRNLIVNGWSEIAFLNPATVTFLYMLLKEYLSEDVNSEYELHSIIMTCLYLSYSYMGNEISYPLRPFIVAEMANRARKNRKLDSRNKRTLSASVSNMANPTLASSSNWKSSVHYGEDVEGSINNLAGAEGNLSPSPGTNINVERDIFFDRCLRVMNEHSTDMLRINSDQNLFAQLLTELISYSDYHLSKSPSKYTQKQIPTSPIVVGSIELCDNGSGRVKAYPKSYPCSRGKNAVQVSNTDANSTFST</sequence>
<accession>A0ABD2QM18</accession>
<feature type="region of interest" description="Disordered" evidence="2">
    <location>
        <begin position="226"/>
        <end position="261"/>
    </location>
</feature>
<dbReference type="SUPFAM" id="SSF47954">
    <property type="entry name" value="Cyclin-like"/>
    <property type="match status" value="2"/>
</dbReference>
<comment type="similarity">
    <text evidence="1">Belongs to the cyclin-dependent kinase 5 activator family.</text>
</comment>
<evidence type="ECO:0000256" key="2">
    <source>
        <dbReference type="SAM" id="MobiDB-lite"/>
    </source>
</evidence>
<keyword evidence="4" id="KW-1185">Reference proteome</keyword>
<reference evidence="3 4" key="1">
    <citation type="submission" date="2024-11" db="EMBL/GenBank/DDBJ databases">
        <title>Adaptive evolution of stress response genes in parasites aligns with host niche diversity.</title>
        <authorList>
            <person name="Hahn C."/>
            <person name="Resl P."/>
        </authorList>
    </citation>
    <scope>NUCLEOTIDE SEQUENCE [LARGE SCALE GENOMIC DNA]</scope>
    <source>
        <strain evidence="3">EGGRZ-B1_66</strain>
        <tissue evidence="3">Body</tissue>
    </source>
</reference>
<keyword evidence="3" id="KW-0808">Transferase</keyword>
<comment type="caution">
    <text evidence="3">The sequence shown here is derived from an EMBL/GenBank/DDBJ whole genome shotgun (WGS) entry which is preliminary data.</text>
</comment>
<name>A0ABD2QM18_9PLAT</name>
<feature type="compositionally biased region" description="Basic and acidic residues" evidence="2">
    <location>
        <begin position="226"/>
        <end position="239"/>
    </location>
</feature>
<protein>
    <submittedName>
        <fullName evidence="3">Cyclin-dependent kinase 5 activator 1</fullName>
    </submittedName>
</protein>
<dbReference type="PANTHER" id="PTHR23401:SF0">
    <property type="entry name" value="CYCLIN-DEPENDENT KINASE 5 ACTIVATOR"/>
    <property type="match status" value="1"/>
</dbReference>
<feature type="compositionally biased region" description="Basic and acidic residues" evidence="2">
    <location>
        <begin position="117"/>
        <end position="128"/>
    </location>
</feature>
<evidence type="ECO:0000256" key="1">
    <source>
        <dbReference type="ARBA" id="ARBA00010175"/>
    </source>
</evidence>
<organism evidence="3 4">
    <name type="scientific">Cichlidogyrus casuarinus</name>
    <dbReference type="NCBI Taxonomy" id="1844966"/>
    <lineage>
        <taxon>Eukaryota</taxon>
        <taxon>Metazoa</taxon>
        <taxon>Spiralia</taxon>
        <taxon>Lophotrochozoa</taxon>
        <taxon>Platyhelminthes</taxon>
        <taxon>Monogenea</taxon>
        <taxon>Monopisthocotylea</taxon>
        <taxon>Dactylogyridea</taxon>
        <taxon>Ancyrocephalidae</taxon>
        <taxon>Cichlidogyrus</taxon>
    </lineage>
</organism>